<gene>
    <name evidence="4" type="ORF">C1SCF055_LOCUS20020</name>
</gene>
<sequence length="234" mass="26334">MVNFLESPNHLVYGQCAMFHTHEMPMICPTWQPEVLRRLQAIQWSPDKDEEKLTPHGHAMARLPLHPRLAHMVLRAEDSKENGTDLGSVATLCALLEEERDVLQDSQRGLCADVATRLRALRGEDLPQRYRNMTVLPKHCSRVMQNAKRLQEDLKTKTKSVTRPGPLLALAFPERVARRGKKGRFVLRDGSMCTVKDPVLQNEDFLAVGRLKNKVVTLAAPLLASEAAVHILPS</sequence>
<evidence type="ECO:0000313" key="6">
    <source>
        <dbReference type="EMBL" id="CAL4780564.1"/>
    </source>
</evidence>
<reference evidence="4" key="1">
    <citation type="submission" date="2022-10" db="EMBL/GenBank/DDBJ databases">
        <authorList>
            <person name="Chen Y."/>
            <person name="Dougan E. K."/>
            <person name="Chan C."/>
            <person name="Rhodes N."/>
            <person name="Thang M."/>
        </authorList>
    </citation>
    <scope>NUCLEOTIDE SEQUENCE</scope>
</reference>
<evidence type="ECO:0000259" key="3">
    <source>
        <dbReference type="SMART" id="SM00847"/>
    </source>
</evidence>
<dbReference type="EMBL" id="CAMXCT030001807">
    <property type="protein sequence ID" value="CAL4780564.1"/>
    <property type="molecule type" value="Genomic_DNA"/>
</dbReference>
<dbReference type="SMART" id="SM00847">
    <property type="entry name" value="HA2"/>
    <property type="match status" value="1"/>
</dbReference>
<accession>A0A9P1CLH3</accession>
<keyword evidence="2 6" id="KW-0347">Helicase</keyword>
<dbReference type="Gene3D" id="1.20.120.1080">
    <property type="match status" value="1"/>
</dbReference>
<dbReference type="GO" id="GO:0004386">
    <property type="term" value="F:helicase activity"/>
    <property type="evidence" value="ECO:0007669"/>
    <property type="project" value="UniProtKB-KW"/>
</dbReference>
<keyword evidence="7" id="KW-1185">Reference proteome</keyword>
<reference evidence="5" key="2">
    <citation type="submission" date="2024-04" db="EMBL/GenBank/DDBJ databases">
        <authorList>
            <person name="Chen Y."/>
            <person name="Shah S."/>
            <person name="Dougan E. K."/>
            <person name="Thang M."/>
            <person name="Chan C."/>
        </authorList>
    </citation>
    <scope>NUCLEOTIDE SEQUENCE [LARGE SCALE GENOMIC DNA]</scope>
</reference>
<proteinExistence type="predicted"/>
<feature type="domain" description="Helicase-associated" evidence="3">
    <location>
        <begin position="34"/>
        <end position="118"/>
    </location>
</feature>
<organism evidence="4">
    <name type="scientific">Cladocopium goreaui</name>
    <dbReference type="NCBI Taxonomy" id="2562237"/>
    <lineage>
        <taxon>Eukaryota</taxon>
        <taxon>Sar</taxon>
        <taxon>Alveolata</taxon>
        <taxon>Dinophyceae</taxon>
        <taxon>Suessiales</taxon>
        <taxon>Symbiodiniaceae</taxon>
        <taxon>Cladocopium</taxon>
    </lineage>
</organism>
<keyword evidence="1" id="KW-0378">Hydrolase</keyword>
<dbReference type="PANTHER" id="PTHR43519:SF1">
    <property type="entry name" value="ATP-DEPENDENT RNA HELICASE HRPB"/>
    <property type="match status" value="1"/>
</dbReference>
<dbReference type="OrthoDB" id="447971at2759"/>
<evidence type="ECO:0000313" key="5">
    <source>
        <dbReference type="EMBL" id="CAL1146627.1"/>
    </source>
</evidence>
<dbReference type="GO" id="GO:0016787">
    <property type="term" value="F:hydrolase activity"/>
    <property type="evidence" value="ECO:0007669"/>
    <property type="project" value="UniProtKB-KW"/>
</dbReference>
<evidence type="ECO:0000256" key="1">
    <source>
        <dbReference type="ARBA" id="ARBA00022801"/>
    </source>
</evidence>
<name>A0A9P1CLH3_9DINO</name>
<dbReference type="InterPro" id="IPR007502">
    <property type="entry name" value="Helicase-assoc_dom"/>
</dbReference>
<keyword evidence="2 6" id="KW-0547">Nucleotide-binding</keyword>
<evidence type="ECO:0000256" key="2">
    <source>
        <dbReference type="ARBA" id="ARBA00022806"/>
    </source>
</evidence>
<dbReference type="Proteomes" id="UP001152797">
    <property type="component" value="Unassembled WGS sequence"/>
</dbReference>
<dbReference type="EMBL" id="CAMXCT010001807">
    <property type="protein sequence ID" value="CAI3993252.1"/>
    <property type="molecule type" value="Genomic_DNA"/>
</dbReference>
<evidence type="ECO:0000313" key="7">
    <source>
        <dbReference type="Proteomes" id="UP001152797"/>
    </source>
</evidence>
<dbReference type="PANTHER" id="PTHR43519">
    <property type="entry name" value="ATP-DEPENDENT RNA HELICASE HRPB"/>
    <property type="match status" value="1"/>
</dbReference>
<protein>
    <submittedName>
        <fullName evidence="6">ATP-dependent helicase HrpB</fullName>
    </submittedName>
</protein>
<comment type="caution">
    <text evidence="4">The sequence shown here is derived from an EMBL/GenBank/DDBJ whole genome shotgun (WGS) entry which is preliminary data.</text>
</comment>
<evidence type="ECO:0000313" key="4">
    <source>
        <dbReference type="EMBL" id="CAI3993252.1"/>
    </source>
</evidence>
<dbReference type="AlphaFoldDB" id="A0A9P1CLH3"/>
<keyword evidence="2 6" id="KW-0067">ATP-binding</keyword>
<dbReference type="EMBL" id="CAMXCT020001807">
    <property type="protein sequence ID" value="CAL1146627.1"/>
    <property type="molecule type" value="Genomic_DNA"/>
</dbReference>